<sequence length="199" mass="21797">MSHNIDNTQLSNHAYSSSQKCLSSASSPRLEQVYTSTMYQNMDPSNPQWMDQTMLAGQLDHHGYIPELAQYAVETSYPPCTSHAEPVGYQQYNASSTNNVPTYAAGSAQVNMNLTGYGNIASTSASFNHTYTDLQGYYRSIIASRNEALSNIAAAEASTRLSMQFLETSRRAVEQMDYALRSMEAQLGLGPQNAGAYMG</sequence>
<dbReference type="EMBL" id="JASBNA010000005">
    <property type="protein sequence ID" value="KAK7692091.1"/>
    <property type="molecule type" value="Genomic_DNA"/>
</dbReference>
<gene>
    <name evidence="1" type="ORF">QCA50_005497</name>
</gene>
<accession>A0AAW0GFF0</accession>
<dbReference type="AlphaFoldDB" id="A0AAW0GFF0"/>
<evidence type="ECO:0000313" key="1">
    <source>
        <dbReference type="EMBL" id="KAK7692091.1"/>
    </source>
</evidence>
<evidence type="ECO:0000313" key="2">
    <source>
        <dbReference type="Proteomes" id="UP001385951"/>
    </source>
</evidence>
<protein>
    <submittedName>
        <fullName evidence="1">Uncharacterized protein</fullName>
    </submittedName>
</protein>
<dbReference type="Proteomes" id="UP001385951">
    <property type="component" value="Unassembled WGS sequence"/>
</dbReference>
<keyword evidence="2" id="KW-1185">Reference proteome</keyword>
<name>A0AAW0GFF0_9APHY</name>
<organism evidence="1 2">
    <name type="scientific">Cerrena zonata</name>
    <dbReference type="NCBI Taxonomy" id="2478898"/>
    <lineage>
        <taxon>Eukaryota</taxon>
        <taxon>Fungi</taxon>
        <taxon>Dikarya</taxon>
        <taxon>Basidiomycota</taxon>
        <taxon>Agaricomycotina</taxon>
        <taxon>Agaricomycetes</taxon>
        <taxon>Polyporales</taxon>
        <taxon>Cerrenaceae</taxon>
        <taxon>Cerrena</taxon>
    </lineage>
</organism>
<proteinExistence type="predicted"/>
<comment type="caution">
    <text evidence="1">The sequence shown here is derived from an EMBL/GenBank/DDBJ whole genome shotgun (WGS) entry which is preliminary data.</text>
</comment>
<reference evidence="1 2" key="1">
    <citation type="submission" date="2022-09" db="EMBL/GenBank/DDBJ databases">
        <authorList>
            <person name="Palmer J.M."/>
        </authorList>
    </citation>
    <scope>NUCLEOTIDE SEQUENCE [LARGE SCALE GENOMIC DNA]</scope>
    <source>
        <strain evidence="1 2">DSM 7382</strain>
    </source>
</reference>